<organism evidence="2 3">
    <name type="scientific">Acinetobacter courvalinii</name>
    <dbReference type="NCBI Taxonomy" id="280147"/>
    <lineage>
        <taxon>Bacteria</taxon>
        <taxon>Pseudomonadati</taxon>
        <taxon>Pseudomonadota</taxon>
        <taxon>Gammaproteobacteria</taxon>
        <taxon>Moraxellales</taxon>
        <taxon>Moraxellaceae</taxon>
        <taxon>Acinetobacter</taxon>
    </lineage>
</organism>
<gene>
    <name evidence="2" type="ORF">N7644_15215</name>
</gene>
<comment type="caution">
    <text evidence="2">The sequence shown here is derived from an EMBL/GenBank/DDBJ whole genome shotgun (WGS) entry which is preliminary data.</text>
</comment>
<evidence type="ECO:0000313" key="3">
    <source>
        <dbReference type="Proteomes" id="UP001159329"/>
    </source>
</evidence>
<dbReference type="Proteomes" id="UP001159329">
    <property type="component" value="Unassembled WGS sequence"/>
</dbReference>
<feature type="region of interest" description="Disordered" evidence="1">
    <location>
        <begin position="22"/>
        <end position="42"/>
    </location>
</feature>
<reference evidence="2" key="1">
    <citation type="submission" date="2022-09" db="EMBL/GenBank/DDBJ databases">
        <title>Intensive care unit water sources are persistently colonized with multi-drug resistant bacteria and are the site of extensive horizontal gene transfer of antibiotic resistance genes.</title>
        <authorList>
            <person name="Diorio-Toth L."/>
        </authorList>
    </citation>
    <scope>NUCLEOTIDE SEQUENCE</scope>
    <source>
        <strain evidence="2">GD04005</strain>
    </source>
</reference>
<name>A0AA42IBJ7_9GAMM</name>
<dbReference type="EMBL" id="JAOEEO010000005">
    <property type="protein sequence ID" value="MDH0565017.1"/>
    <property type="molecule type" value="Genomic_DNA"/>
</dbReference>
<proteinExistence type="predicted"/>
<dbReference type="RefSeq" id="WP_004770758.1">
    <property type="nucleotide sequence ID" value="NZ_JAOEEO010000005.1"/>
</dbReference>
<accession>A0AA42IBJ7</accession>
<dbReference type="AlphaFoldDB" id="A0AA42IBJ7"/>
<evidence type="ECO:0000256" key="1">
    <source>
        <dbReference type="SAM" id="MobiDB-lite"/>
    </source>
</evidence>
<protein>
    <submittedName>
        <fullName evidence="2">Uncharacterized protein</fullName>
    </submittedName>
</protein>
<evidence type="ECO:0000313" key="2">
    <source>
        <dbReference type="EMBL" id="MDH0565017.1"/>
    </source>
</evidence>
<sequence length="72" mass="8017">MVTKIGRDARTGQFITVNEAQRRPSTTTVETLPSTKPSNTFQVGRDARTGQFITVNEARRRPSTTVVENIPK</sequence>